<comment type="catalytic activity">
    <reaction evidence="1">
        <text>a long-chain fatty acyl-CoA + 2 NADPH + 2 H(+) = a long-chain primary fatty alcohol + 2 NADP(+) + CoA</text>
        <dbReference type="Rhea" id="RHEA:52716"/>
        <dbReference type="ChEBI" id="CHEBI:15378"/>
        <dbReference type="ChEBI" id="CHEBI:57287"/>
        <dbReference type="ChEBI" id="CHEBI:57783"/>
        <dbReference type="ChEBI" id="CHEBI:58349"/>
        <dbReference type="ChEBI" id="CHEBI:77396"/>
        <dbReference type="ChEBI" id="CHEBI:83139"/>
        <dbReference type="EC" id="1.2.1.84"/>
    </reaction>
</comment>
<protein>
    <recommendedName>
        <fullName evidence="1">Fatty acyl-CoA reductase</fullName>
        <ecNumber evidence="1">1.2.1.84</ecNumber>
    </recommendedName>
</protein>
<dbReference type="Pfam" id="PF07993">
    <property type="entry name" value="NAD_binding_4"/>
    <property type="match status" value="1"/>
</dbReference>
<feature type="domain" description="Thioester reductase (TE)" evidence="2">
    <location>
        <begin position="89"/>
        <end position="146"/>
    </location>
</feature>
<organism evidence="3 4">
    <name type="scientific">Cynara cardunculus var. scolymus</name>
    <name type="common">Globe artichoke</name>
    <name type="synonym">Cynara scolymus</name>
    <dbReference type="NCBI Taxonomy" id="59895"/>
    <lineage>
        <taxon>Eukaryota</taxon>
        <taxon>Viridiplantae</taxon>
        <taxon>Streptophyta</taxon>
        <taxon>Embryophyta</taxon>
        <taxon>Tracheophyta</taxon>
        <taxon>Spermatophyta</taxon>
        <taxon>Magnoliopsida</taxon>
        <taxon>eudicotyledons</taxon>
        <taxon>Gunneridae</taxon>
        <taxon>Pentapetalae</taxon>
        <taxon>asterids</taxon>
        <taxon>campanulids</taxon>
        <taxon>Asterales</taxon>
        <taxon>Asteraceae</taxon>
        <taxon>Carduoideae</taxon>
        <taxon>Cardueae</taxon>
        <taxon>Carduinae</taxon>
        <taxon>Cynara</taxon>
    </lineage>
</organism>
<dbReference type="PANTHER" id="PTHR11011:SF99">
    <property type="entry name" value="FATTY ACYL-COA REDUCTASE 3"/>
    <property type="match status" value="1"/>
</dbReference>
<comment type="similarity">
    <text evidence="1">Belongs to the fatty acyl-CoA reductase family.</text>
</comment>
<keyword evidence="1" id="KW-0560">Oxidoreductase</keyword>
<evidence type="ECO:0000259" key="2">
    <source>
        <dbReference type="Pfam" id="PF07993"/>
    </source>
</evidence>
<evidence type="ECO:0000313" key="4">
    <source>
        <dbReference type="Proteomes" id="UP000243975"/>
    </source>
</evidence>
<dbReference type="GO" id="GO:0080019">
    <property type="term" value="F:alcohol-forming very long-chain fatty acyl-CoA reductase activity"/>
    <property type="evidence" value="ECO:0007669"/>
    <property type="project" value="InterPro"/>
</dbReference>
<dbReference type="GO" id="GO:0102965">
    <property type="term" value="F:alcohol-forming long-chain fatty acyl-CoA reductase activity"/>
    <property type="evidence" value="ECO:0007669"/>
    <property type="project" value="UniProtKB-EC"/>
</dbReference>
<name>A0A124SFT5_CYNCS</name>
<dbReference type="EC" id="1.2.1.84" evidence="1"/>
<dbReference type="Gramene" id="KVI04246">
    <property type="protein sequence ID" value="KVI04246"/>
    <property type="gene ID" value="Ccrd_017445"/>
</dbReference>
<evidence type="ECO:0000313" key="3">
    <source>
        <dbReference type="EMBL" id="KVI04246.1"/>
    </source>
</evidence>
<dbReference type="InterPro" id="IPR026055">
    <property type="entry name" value="FAR"/>
</dbReference>
<sequence length="189" mass="21478">MNLYLIPAFVSGGIILETPFKIGETLNGKNDLNIREEKNATQERLEQLTVEKADEEVVSSAMNKVLCRHNYMDGQIHMCSPRLLLEGLRKDVSLVIVRPTIISSTYKEPFPGWIEGIKTIDSFIVAYGRGRISCFLGDPVKVLDIVISMVQTSENYVDNTFFFDPKSLNWEDYFTNIHIPGLVKYAIKQ</sequence>
<gene>
    <name evidence="3" type="ORF">Ccrd_017445</name>
</gene>
<dbReference type="PANTHER" id="PTHR11011">
    <property type="entry name" value="MALE STERILITY PROTEIN 2-RELATED"/>
    <property type="match status" value="1"/>
</dbReference>
<accession>A0A124SFT5</accession>
<dbReference type="STRING" id="59895.A0A124SFT5"/>
<dbReference type="GO" id="GO:0010345">
    <property type="term" value="P:suberin biosynthetic process"/>
    <property type="evidence" value="ECO:0007669"/>
    <property type="project" value="TreeGrafter"/>
</dbReference>
<dbReference type="InterPro" id="IPR013120">
    <property type="entry name" value="FAR_NAD-bd"/>
</dbReference>
<dbReference type="EMBL" id="LEKV01002289">
    <property type="protein sequence ID" value="KVI04246.1"/>
    <property type="molecule type" value="Genomic_DNA"/>
</dbReference>
<dbReference type="GO" id="GO:0035336">
    <property type="term" value="P:long-chain fatty-acyl-CoA metabolic process"/>
    <property type="evidence" value="ECO:0007669"/>
    <property type="project" value="TreeGrafter"/>
</dbReference>
<reference evidence="3 4" key="1">
    <citation type="journal article" date="2016" name="Sci. Rep.">
        <title>The genome sequence of the outbreeding globe artichoke constructed de novo incorporating a phase-aware low-pass sequencing strategy of F1 progeny.</title>
        <authorList>
            <person name="Scaglione D."/>
            <person name="Reyes-Chin-Wo S."/>
            <person name="Acquadro A."/>
            <person name="Froenicke L."/>
            <person name="Portis E."/>
            <person name="Beitel C."/>
            <person name="Tirone M."/>
            <person name="Mauro R."/>
            <person name="Lo Monaco A."/>
            <person name="Mauromicale G."/>
            <person name="Faccioli P."/>
            <person name="Cattivelli L."/>
            <person name="Rieseberg L."/>
            <person name="Michelmore R."/>
            <person name="Lanteri S."/>
        </authorList>
    </citation>
    <scope>NUCLEOTIDE SEQUENCE [LARGE SCALE GENOMIC DNA]</scope>
    <source>
        <strain evidence="3">2C</strain>
    </source>
</reference>
<dbReference type="Proteomes" id="UP000243975">
    <property type="component" value="Unassembled WGS sequence"/>
</dbReference>
<dbReference type="AlphaFoldDB" id="A0A124SFT5"/>
<comment type="function">
    <text evidence="1">Catalyzes the reduction of fatty acyl-CoA to fatty alcohols.</text>
</comment>
<keyword evidence="4" id="KW-1185">Reference proteome</keyword>
<evidence type="ECO:0000256" key="1">
    <source>
        <dbReference type="RuleBase" id="RU363097"/>
    </source>
</evidence>
<keyword evidence="1" id="KW-0521">NADP</keyword>
<keyword evidence="1" id="KW-0444">Lipid biosynthesis</keyword>
<keyword evidence="1" id="KW-0443">Lipid metabolism</keyword>
<comment type="caution">
    <text evidence="3">The sequence shown here is derived from an EMBL/GenBank/DDBJ whole genome shotgun (WGS) entry which is preliminary data.</text>
</comment>
<proteinExistence type="inferred from homology"/>